<sequence length="343" mass="38590">MRSGRKVRRKKKNRSMKILLVVLAVLVVGGGAASFALLGGGYSDWPEIKDPKTNPLTGEIVTELPSRPFILSTDNDSGLARPQSGISKADIVYEFPVEGGSSRLEPIYYSQVPDKIGPARSARPYFIDMAREYKAVFVHHGWSPQAKAYLEKNIIPYISAFSYGNMFYRSSDRAAPHNSYTTGKDVWNLIREKGWDEEQEVREFQFFRDGQSQEGKTAVNIDINYPVNENNYKYDEETGLYGRSVGGEVYTDKETGEQITTRNILVQKVKSKVLDEKGRLKINMTAGGDAMLFTNGTVAEGKWSREDLDSPTIFTDKEGKEFKLNVGTTWIQVVDDNTEISYK</sequence>
<dbReference type="EMBL" id="JACRYT010000026">
    <property type="protein sequence ID" value="MBC6681119.1"/>
    <property type="molecule type" value="Genomic_DNA"/>
</dbReference>
<evidence type="ECO:0000259" key="1">
    <source>
        <dbReference type="Pfam" id="PF11258"/>
    </source>
</evidence>
<reference evidence="3" key="1">
    <citation type="submission" date="2020-08" db="EMBL/GenBank/DDBJ databases">
        <title>Genome public.</title>
        <authorList>
            <person name="Liu C."/>
            <person name="Sun Q."/>
        </authorList>
    </citation>
    <scope>NUCLEOTIDE SEQUENCE</scope>
    <source>
        <strain evidence="3">BX12</strain>
    </source>
</reference>
<evidence type="ECO:0000313" key="3">
    <source>
        <dbReference type="EMBL" id="MBC6681119.1"/>
    </source>
</evidence>
<dbReference type="InterPro" id="IPR035328">
    <property type="entry name" value="DUF3048_C"/>
</dbReference>
<accession>A0A923ST70</accession>
<dbReference type="RefSeq" id="WP_187304217.1">
    <property type="nucleotide sequence ID" value="NZ_JACRYT010000026.1"/>
</dbReference>
<dbReference type="InterPro" id="IPR023158">
    <property type="entry name" value="YerB-like_sf"/>
</dbReference>
<name>A0A923ST70_9FIRM</name>
<dbReference type="SUPFAM" id="SSF159774">
    <property type="entry name" value="YerB-like"/>
    <property type="match status" value="1"/>
</dbReference>
<dbReference type="AlphaFoldDB" id="A0A923ST70"/>
<feature type="domain" description="DUF3048" evidence="1">
    <location>
        <begin position="56"/>
        <end position="195"/>
    </location>
</feature>
<dbReference type="Pfam" id="PF11258">
    <property type="entry name" value="DUF3048"/>
    <property type="match status" value="1"/>
</dbReference>
<feature type="domain" description="DUF3048" evidence="2">
    <location>
        <begin position="221"/>
        <end position="331"/>
    </location>
</feature>
<keyword evidence="4" id="KW-1185">Reference proteome</keyword>
<organism evidence="3 4">
    <name type="scientific">Zhenpiania hominis</name>
    <dbReference type="NCBI Taxonomy" id="2763644"/>
    <lineage>
        <taxon>Bacteria</taxon>
        <taxon>Bacillati</taxon>
        <taxon>Bacillota</taxon>
        <taxon>Clostridia</taxon>
        <taxon>Peptostreptococcales</taxon>
        <taxon>Anaerovoracaceae</taxon>
        <taxon>Zhenpiania</taxon>
    </lineage>
</organism>
<dbReference type="Pfam" id="PF17479">
    <property type="entry name" value="DUF3048_C"/>
    <property type="match status" value="1"/>
</dbReference>
<proteinExistence type="predicted"/>
<evidence type="ECO:0000259" key="2">
    <source>
        <dbReference type="Pfam" id="PF17479"/>
    </source>
</evidence>
<comment type="caution">
    <text evidence="3">The sequence shown here is derived from an EMBL/GenBank/DDBJ whole genome shotgun (WGS) entry which is preliminary data.</text>
</comment>
<evidence type="ECO:0000313" key="4">
    <source>
        <dbReference type="Proteomes" id="UP000602647"/>
    </source>
</evidence>
<dbReference type="Proteomes" id="UP000602647">
    <property type="component" value="Unassembled WGS sequence"/>
</dbReference>
<gene>
    <name evidence="3" type="ORF">H9L42_14955</name>
</gene>
<protein>
    <submittedName>
        <fullName evidence="3">DUF3048 domain-containing protein</fullName>
    </submittedName>
</protein>
<dbReference type="InterPro" id="IPR021416">
    <property type="entry name" value="DUF3048_N"/>
</dbReference>
<dbReference type="Gene3D" id="3.50.90.10">
    <property type="entry name" value="YerB-like"/>
    <property type="match status" value="1"/>
</dbReference>